<dbReference type="InterPro" id="IPR001180">
    <property type="entry name" value="CNH_dom"/>
</dbReference>
<dbReference type="GO" id="GO:0031032">
    <property type="term" value="P:actomyosin structure organization"/>
    <property type="evidence" value="ECO:0007669"/>
    <property type="project" value="TreeGrafter"/>
</dbReference>
<evidence type="ECO:0000256" key="3">
    <source>
        <dbReference type="ARBA" id="ARBA00048679"/>
    </source>
</evidence>
<dbReference type="STRING" id="225164.V4BGS3"/>
<feature type="domain" description="PH" evidence="4">
    <location>
        <begin position="1"/>
        <end position="85"/>
    </location>
</feature>
<dbReference type="InterPro" id="IPR050839">
    <property type="entry name" value="Rho-assoc_Ser/Thr_Kinase"/>
</dbReference>
<dbReference type="KEGG" id="lgi:LOTGIDRAFT_102343"/>
<dbReference type="SMART" id="SM00036">
    <property type="entry name" value="CNH"/>
    <property type="match status" value="1"/>
</dbReference>
<dbReference type="PROSITE" id="PS50003">
    <property type="entry name" value="PH_DOMAIN"/>
    <property type="match status" value="1"/>
</dbReference>
<organism evidence="6 7">
    <name type="scientific">Lottia gigantea</name>
    <name type="common">Giant owl limpet</name>
    <dbReference type="NCBI Taxonomy" id="225164"/>
    <lineage>
        <taxon>Eukaryota</taxon>
        <taxon>Metazoa</taxon>
        <taxon>Spiralia</taxon>
        <taxon>Lophotrochozoa</taxon>
        <taxon>Mollusca</taxon>
        <taxon>Gastropoda</taxon>
        <taxon>Patellogastropoda</taxon>
        <taxon>Lottioidea</taxon>
        <taxon>Lottiidae</taxon>
        <taxon>Lottia</taxon>
    </lineage>
</organism>
<dbReference type="AlphaFoldDB" id="V4BGS3"/>
<dbReference type="InterPro" id="IPR001849">
    <property type="entry name" value="PH_domain"/>
</dbReference>
<dbReference type="Gene3D" id="2.30.29.30">
    <property type="entry name" value="Pleckstrin-homology domain (PH domain)/Phosphotyrosine-binding domain (PTB)"/>
    <property type="match status" value="1"/>
</dbReference>
<name>V4BGS3_LOTGI</name>
<evidence type="ECO:0000259" key="5">
    <source>
        <dbReference type="PROSITE" id="PS50219"/>
    </source>
</evidence>
<reference evidence="6 7" key="1">
    <citation type="journal article" date="2013" name="Nature">
        <title>Insights into bilaterian evolution from three spiralian genomes.</title>
        <authorList>
            <person name="Simakov O."/>
            <person name="Marletaz F."/>
            <person name="Cho S.J."/>
            <person name="Edsinger-Gonzales E."/>
            <person name="Havlak P."/>
            <person name="Hellsten U."/>
            <person name="Kuo D.H."/>
            <person name="Larsson T."/>
            <person name="Lv J."/>
            <person name="Arendt D."/>
            <person name="Savage R."/>
            <person name="Osoegawa K."/>
            <person name="de Jong P."/>
            <person name="Grimwood J."/>
            <person name="Chapman J.A."/>
            <person name="Shapiro H."/>
            <person name="Aerts A."/>
            <person name="Otillar R.P."/>
            <person name="Terry A.Y."/>
            <person name="Boore J.L."/>
            <person name="Grigoriev I.V."/>
            <person name="Lindberg D.R."/>
            <person name="Seaver E.C."/>
            <person name="Weisblat D.A."/>
            <person name="Putnam N.H."/>
            <person name="Rokhsar D.S."/>
        </authorList>
    </citation>
    <scope>NUCLEOTIDE SEQUENCE [LARGE SCALE GENOMIC DNA]</scope>
</reference>
<dbReference type="PANTHER" id="PTHR22988:SF71">
    <property type="entry name" value="CITRON RHO-INTERACTING KINASE"/>
    <property type="match status" value="1"/>
</dbReference>
<gene>
    <name evidence="6" type="ORF">LOTGIDRAFT_102343</name>
</gene>
<dbReference type="PANTHER" id="PTHR22988">
    <property type="entry name" value="MYOTONIC DYSTROPHY S/T KINASE-RELATED"/>
    <property type="match status" value="1"/>
</dbReference>
<comment type="catalytic activity">
    <reaction evidence="2">
        <text>L-threonyl-[protein] + ATP = O-phospho-L-threonyl-[protein] + ADP + H(+)</text>
        <dbReference type="Rhea" id="RHEA:46608"/>
        <dbReference type="Rhea" id="RHEA-COMP:11060"/>
        <dbReference type="Rhea" id="RHEA-COMP:11605"/>
        <dbReference type="ChEBI" id="CHEBI:15378"/>
        <dbReference type="ChEBI" id="CHEBI:30013"/>
        <dbReference type="ChEBI" id="CHEBI:30616"/>
        <dbReference type="ChEBI" id="CHEBI:61977"/>
        <dbReference type="ChEBI" id="CHEBI:456216"/>
        <dbReference type="EC" id="2.7.11.1"/>
    </reaction>
</comment>
<evidence type="ECO:0000313" key="6">
    <source>
        <dbReference type="EMBL" id="ESP05102.1"/>
    </source>
</evidence>
<dbReference type="GeneID" id="20229597"/>
<evidence type="ECO:0000256" key="1">
    <source>
        <dbReference type="ARBA" id="ARBA00022553"/>
    </source>
</evidence>
<keyword evidence="7" id="KW-1185">Reference proteome</keyword>
<evidence type="ECO:0000259" key="4">
    <source>
        <dbReference type="PROSITE" id="PS50003"/>
    </source>
</evidence>
<dbReference type="OrthoDB" id="2156623at2759"/>
<protein>
    <recommendedName>
        <fullName evidence="8">CNH domain-containing protein</fullName>
    </recommendedName>
</protein>
<dbReference type="GO" id="GO:0004674">
    <property type="term" value="F:protein serine/threonine kinase activity"/>
    <property type="evidence" value="ECO:0007669"/>
    <property type="project" value="UniProtKB-EC"/>
</dbReference>
<dbReference type="CTD" id="20229597"/>
<dbReference type="Proteomes" id="UP000030746">
    <property type="component" value="Unassembled WGS sequence"/>
</dbReference>
<dbReference type="InterPro" id="IPR011993">
    <property type="entry name" value="PH-like_dom_sf"/>
</dbReference>
<sequence length="412" mass="46358">MLYKECNDANPVDMFELSPMDGYVTVHSAVTYSELSGTAASDLPFVMRLDQDPRTTCWPGRMIYLMTTNFSEKQRWVASLEAAIKTAHRGEVFRRNRLQMNTILSMSCSDRKEFNCSLVLSKQLVLLGAEEGLFALTIQDKTNELIQLTGISSIHQISQASGLGLVVCQDRKLIMIEKNIIKCRVSQATTPETIPVPFKHVDGIQSCTVFDVGMWDDATYLCVGMPKKVVLMKFNPSLAMFCLRKEFPSTEPCSCVCITEYTALVGTEKFYSINMEHPSYMVDFVDRQDSTLAFAAFGAANHHSYPLAVVQVSPAGLPLEFLLCFHEIGVFVNNKGQRSRPKDVKWSGLPLSFAYKEPFLYITYFNSIHATVVPADKESVRYVVSISQRQITFISQVYQVPDTFHSCTRVLL</sequence>
<feature type="domain" description="CNH" evidence="5">
    <location>
        <begin position="111"/>
        <end position="401"/>
    </location>
</feature>
<dbReference type="Pfam" id="PF00780">
    <property type="entry name" value="CNH"/>
    <property type="match status" value="1"/>
</dbReference>
<proteinExistence type="predicted"/>
<evidence type="ECO:0008006" key="8">
    <source>
        <dbReference type="Google" id="ProtNLM"/>
    </source>
</evidence>
<dbReference type="HOGENOM" id="CLU_667794_0_0_1"/>
<evidence type="ECO:0000256" key="2">
    <source>
        <dbReference type="ARBA" id="ARBA00047899"/>
    </source>
</evidence>
<dbReference type="EMBL" id="KB199650">
    <property type="protein sequence ID" value="ESP05102.1"/>
    <property type="molecule type" value="Genomic_DNA"/>
</dbReference>
<comment type="catalytic activity">
    <reaction evidence="3">
        <text>L-seryl-[protein] + ATP = O-phospho-L-seryl-[protein] + ADP + H(+)</text>
        <dbReference type="Rhea" id="RHEA:17989"/>
        <dbReference type="Rhea" id="RHEA-COMP:9863"/>
        <dbReference type="Rhea" id="RHEA-COMP:11604"/>
        <dbReference type="ChEBI" id="CHEBI:15378"/>
        <dbReference type="ChEBI" id="CHEBI:29999"/>
        <dbReference type="ChEBI" id="CHEBI:30616"/>
        <dbReference type="ChEBI" id="CHEBI:83421"/>
        <dbReference type="ChEBI" id="CHEBI:456216"/>
        <dbReference type="EC" id="2.7.11.1"/>
    </reaction>
</comment>
<dbReference type="GO" id="GO:0005737">
    <property type="term" value="C:cytoplasm"/>
    <property type="evidence" value="ECO:0007669"/>
    <property type="project" value="TreeGrafter"/>
</dbReference>
<dbReference type="RefSeq" id="XP_009043647.1">
    <property type="nucleotide sequence ID" value="XM_009045399.1"/>
</dbReference>
<accession>V4BGS3</accession>
<dbReference type="OMA" id="HAITINH"/>
<evidence type="ECO:0000313" key="7">
    <source>
        <dbReference type="Proteomes" id="UP000030746"/>
    </source>
</evidence>
<dbReference type="PROSITE" id="PS50219">
    <property type="entry name" value="CNH"/>
    <property type="match status" value="1"/>
</dbReference>
<keyword evidence="1" id="KW-0597">Phosphoprotein</keyword>
<dbReference type="GO" id="GO:0005856">
    <property type="term" value="C:cytoskeleton"/>
    <property type="evidence" value="ECO:0007669"/>
    <property type="project" value="TreeGrafter"/>
</dbReference>